<organism evidence="7 8">
    <name type="scientific">Paenibacillus hunanensis</name>
    <dbReference type="NCBI Taxonomy" id="539262"/>
    <lineage>
        <taxon>Bacteria</taxon>
        <taxon>Bacillati</taxon>
        <taxon>Bacillota</taxon>
        <taxon>Bacilli</taxon>
        <taxon>Bacillales</taxon>
        <taxon>Paenibacillaceae</taxon>
        <taxon>Paenibacillus</taxon>
    </lineage>
</organism>
<evidence type="ECO:0000313" key="7">
    <source>
        <dbReference type="EMBL" id="MDR6243690.1"/>
    </source>
</evidence>
<evidence type="ECO:0000256" key="1">
    <source>
        <dbReference type="ARBA" id="ARBA00001917"/>
    </source>
</evidence>
<sequence>MNFTENNMQSHPKQDVALLFQSLKLGKLELSSRIVMSPMARGFSPDGVPGPEVADYYCRRAEQYVGLIITENVSIPHPTANQDPANSPDFNSEAARAGWKHVVDEVHRVGGKIIPQLIHAGIARENVPQPAGAAPSISPSGLDVYGEVKGEPMTIQQIREVVQAFADAALQAQQLGFDGIELHGAHGYLIDQFLWETTNQRTDEYGGSIANRVRFAVEIVEACRRAVGPDFPIVFRFSQWKYPVYTAKLAYDAEQLAEVLQPLATAGVDIFHASTRRFWEPAFEGSPLSLAGWAKHITGKAVITVGSVGLKQDFTDFFAAGASADQQGSMSVLTERLQSHEFDLVAVGRALLADPEWAAKIHDGRLDELKPFQAEAVGKLY</sequence>
<gene>
    <name evidence="7" type="ORF">JOC58_001583</name>
</gene>
<keyword evidence="3" id="KW-0288">FMN</keyword>
<reference evidence="7 8" key="1">
    <citation type="submission" date="2023-07" db="EMBL/GenBank/DDBJ databases">
        <title>Genomic Encyclopedia of Type Strains, Phase IV (KMG-IV): sequencing the most valuable type-strain genomes for metagenomic binning, comparative biology and taxonomic classification.</title>
        <authorList>
            <person name="Goeker M."/>
        </authorList>
    </citation>
    <scope>NUCLEOTIDE SEQUENCE [LARGE SCALE GENOMIC DNA]</scope>
    <source>
        <strain evidence="7 8">DSM 22170</strain>
    </source>
</reference>
<dbReference type="RefSeq" id="WP_188776893.1">
    <property type="nucleotide sequence ID" value="NZ_BMMB01000008.1"/>
</dbReference>
<name>A0ABU1IWP8_9BACL</name>
<dbReference type="SUPFAM" id="SSF51395">
    <property type="entry name" value="FMN-linked oxidoreductases"/>
    <property type="match status" value="1"/>
</dbReference>
<protein>
    <submittedName>
        <fullName evidence="7">2,4-dienoyl-CoA reductase-like NADH-dependent reductase (Old Yellow Enzyme family)</fullName>
    </submittedName>
</protein>
<dbReference type="Gene3D" id="3.20.20.70">
    <property type="entry name" value="Aldolase class I"/>
    <property type="match status" value="1"/>
</dbReference>
<keyword evidence="2" id="KW-0285">Flavoprotein</keyword>
<keyword evidence="4" id="KW-0521">NADP</keyword>
<dbReference type="Proteomes" id="UP001185028">
    <property type="component" value="Unassembled WGS sequence"/>
</dbReference>
<dbReference type="CDD" id="cd04747">
    <property type="entry name" value="OYE_like_5_FMN"/>
    <property type="match status" value="1"/>
</dbReference>
<evidence type="ECO:0000313" key="8">
    <source>
        <dbReference type="Proteomes" id="UP001185028"/>
    </source>
</evidence>
<evidence type="ECO:0000259" key="6">
    <source>
        <dbReference type="Pfam" id="PF00724"/>
    </source>
</evidence>
<dbReference type="InterPro" id="IPR001155">
    <property type="entry name" value="OxRdtase_FMN_N"/>
</dbReference>
<dbReference type="InterPro" id="IPR044152">
    <property type="entry name" value="YqjM-like"/>
</dbReference>
<dbReference type="PANTHER" id="PTHR43303:SF4">
    <property type="entry name" value="NADPH DEHYDROGENASE C23G7.10C-RELATED"/>
    <property type="match status" value="1"/>
</dbReference>
<dbReference type="Pfam" id="PF00724">
    <property type="entry name" value="Oxidored_FMN"/>
    <property type="match status" value="1"/>
</dbReference>
<comment type="cofactor">
    <cofactor evidence="1">
        <name>FMN</name>
        <dbReference type="ChEBI" id="CHEBI:58210"/>
    </cofactor>
</comment>
<feature type="domain" description="NADH:flavin oxidoreductase/NADH oxidase N-terminal" evidence="6">
    <location>
        <begin position="19"/>
        <end position="367"/>
    </location>
</feature>
<dbReference type="PANTHER" id="PTHR43303">
    <property type="entry name" value="NADPH DEHYDROGENASE C23G7.10C-RELATED"/>
    <property type="match status" value="1"/>
</dbReference>
<evidence type="ECO:0000256" key="2">
    <source>
        <dbReference type="ARBA" id="ARBA00022630"/>
    </source>
</evidence>
<accession>A0ABU1IWP8</accession>
<dbReference type="EMBL" id="JAVDQH010000005">
    <property type="protein sequence ID" value="MDR6243690.1"/>
    <property type="molecule type" value="Genomic_DNA"/>
</dbReference>
<evidence type="ECO:0000256" key="4">
    <source>
        <dbReference type="ARBA" id="ARBA00022857"/>
    </source>
</evidence>
<evidence type="ECO:0000256" key="3">
    <source>
        <dbReference type="ARBA" id="ARBA00022643"/>
    </source>
</evidence>
<dbReference type="InterPro" id="IPR013785">
    <property type="entry name" value="Aldolase_TIM"/>
</dbReference>
<evidence type="ECO:0000256" key="5">
    <source>
        <dbReference type="ARBA" id="ARBA00023002"/>
    </source>
</evidence>
<proteinExistence type="predicted"/>
<keyword evidence="8" id="KW-1185">Reference proteome</keyword>
<comment type="caution">
    <text evidence="7">The sequence shown here is derived from an EMBL/GenBank/DDBJ whole genome shotgun (WGS) entry which is preliminary data.</text>
</comment>
<keyword evidence="5" id="KW-0560">Oxidoreductase</keyword>